<accession>A2SN67</accession>
<sequence length="178" mass="19087">MQSQTFDAGRPGRESAAVLTLAAHLLCADVGSGQCDAESVASMARAMRSSYSGFSLARALEGDGWDVDDHLLERLLESDSYRSTAHRAAIAEWVTQRGIKPLREVGEAVSFIYRGATVSGEIVSIDLPQATYTVFVPSMGHVRAGLGVHGIIIPYEQVHNLCPGPESFRLEAQDAALV</sequence>
<geneLocation type="plasmid" evidence="1 2">
    <name>RPME01</name>
</geneLocation>
<dbReference type="AlphaFoldDB" id="A2SN67"/>
<protein>
    <submittedName>
        <fullName evidence="1">Uncharacterized protein</fullName>
    </submittedName>
</protein>
<name>A2SN67_METPP</name>
<reference evidence="1 2" key="1">
    <citation type="journal article" date="2007" name="J. Bacteriol.">
        <title>Whole-genome analysis of the methyl tert-butyl ether-degrading beta-proteobacterium Methylibium petroleiphilum PM1.</title>
        <authorList>
            <person name="Kane S.R."/>
            <person name="Chakicherla A.Y."/>
            <person name="Chain P.S.G."/>
            <person name="Schmidt R."/>
            <person name="Shin M.W."/>
            <person name="Legler T.C."/>
            <person name="Scow K.M."/>
            <person name="Larimer F.W."/>
            <person name="Lucas S.M."/>
            <person name="Richardson P.M."/>
            <person name="Hristova K.R."/>
        </authorList>
    </citation>
    <scope>NUCLEOTIDE SEQUENCE [LARGE SCALE GENOMIC DNA]</scope>
    <source>
        <strain evidence="2">ATCC BAA-1232 / LMG 22953 / PM1</strain>
        <plasmid evidence="1 2">RPME01</plasmid>
    </source>
</reference>
<proteinExistence type="predicted"/>
<evidence type="ECO:0000313" key="1">
    <source>
        <dbReference type="EMBL" id="ABM97006.1"/>
    </source>
</evidence>
<keyword evidence="1" id="KW-0614">Plasmid</keyword>
<organism evidence="1 2">
    <name type="scientific">Methylibium petroleiphilum (strain ATCC BAA-1232 / LMG 22953 / PM1)</name>
    <dbReference type="NCBI Taxonomy" id="420662"/>
    <lineage>
        <taxon>Bacteria</taxon>
        <taxon>Pseudomonadati</taxon>
        <taxon>Pseudomonadota</taxon>
        <taxon>Betaproteobacteria</taxon>
        <taxon>Burkholderiales</taxon>
        <taxon>Sphaerotilaceae</taxon>
        <taxon>Methylibium</taxon>
    </lineage>
</organism>
<keyword evidence="2" id="KW-1185">Reference proteome</keyword>
<gene>
    <name evidence="1" type="ordered locus">Mpe_B0231</name>
</gene>
<dbReference type="RefSeq" id="WP_011831594.1">
    <property type="nucleotide sequence ID" value="NC_008826.1"/>
</dbReference>
<dbReference type="KEGG" id="mpt:Mpe_B0231"/>
<dbReference type="Proteomes" id="UP000000366">
    <property type="component" value="Plasmid RPME01"/>
</dbReference>
<dbReference type="EMBL" id="CP000556">
    <property type="protein sequence ID" value="ABM97006.1"/>
    <property type="molecule type" value="Genomic_DNA"/>
</dbReference>
<evidence type="ECO:0000313" key="2">
    <source>
        <dbReference type="Proteomes" id="UP000000366"/>
    </source>
</evidence>
<dbReference type="HOGENOM" id="CLU_1585071_0_0_4"/>